<accession>A0A3S9ATP0</accession>
<dbReference type="EMBL" id="CP038009">
    <property type="protein sequence ID" value="QBQ15185.1"/>
    <property type="molecule type" value="Genomic_DNA"/>
</dbReference>
<sequence length="84" mass="9389">MLVTVFKGLLSISLVILLIVFVTVVGERIFVIVESERGARAEVLADEVLLSIRLEVILFMGERRLLNSIILPIFLKLCCCDSII</sequence>
<reference evidence="1 2" key="1">
    <citation type="submission" date="2019-03" db="EMBL/GenBank/DDBJ databases">
        <title>Complete genome sequence of two outbreak-associated Acinetobacter haemolyticus strains.</title>
        <authorList>
            <person name="Bai L."/>
            <person name="Zhang S.-C."/>
            <person name="Deng Y."/>
            <person name="Song C.-C."/>
            <person name="Kang G.-B."/>
            <person name="Dong Y."/>
            <person name="Wang Y."/>
            <person name="Gao F."/>
            <person name="Huang H."/>
        </authorList>
    </citation>
    <scope>NUCLEOTIDE SEQUENCE [LARGE SCALE GENOMIC DNA]</scope>
    <source>
        <strain evidence="1 2">TJR01</strain>
    </source>
</reference>
<evidence type="ECO:0000313" key="2">
    <source>
        <dbReference type="Proteomes" id="UP000294395"/>
    </source>
</evidence>
<organism evidence="1 2">
    <name type="scientific">Acinetobacter haemolyticus</name>
    <dbReference type="NCBI Taxonomy" id="29430"/>
    <lineage>
        <taxon>Bacteria</taxon>
        <taxon>Pseudomonadati</taxon>
        <taxon>Pseudomonadota</taxon>
        <taxon>Gammaproteobacteria</taxon>
        <taxon>Moraxellales</taxon>
        <taxon>Moraxellaceae</taxon>
        <taxon>Acinetobacter</taxon>
    </lineage>
</organism>
<gene>
    <name evidence="1" type="ORF">AHTJR_02295</name>
</gene>
<dbReference type="Proteomes" id="UP000294395">
    <property type="component" value="Chromosome"/>
</dbReference>
<evidence type="ECO:0000313" key="1">
    <source>
        <dbReference type="EMBL" id="QBQ15185.1"/>
    </source>
</evidence>
<proteinExistence type="predicted"/>
<protein>
    <submittedName>
        <fullName evidence="1">Uncharacterized protein</fullName>
    </submittedName>
</protein>
<name>A0A3S9ATP0_ACIHA</name>
<dbReference type="AlphaFoldDB" id="A0A3S9ATP0"/>